<dbReference type="InterPro" id="IPR048304">
    <property type="entry name" value="UbiD_Rift_dom"/>
</dbReference>
<evidence type="ECO:0000259" key="2">
    <source>
        <dbReference type="Pfam" id="PF20695"/>
    </source>
</evidence>
<dbReference type="GO" id="GO:0006744">
    <property type="term" value="P:ubiquinone biosynthetic process"/>
    <property type="evidence" value="ECO:0007669"/>
    <property type="project" value="TreeGrafter"/>
</dbReference>
<feature type="domain" description="3-octaprenyl-4-hydroxybenzoate carboxy-lyase-like Rift-related" evidence="1">
    <location>
        <begin position="113"/>
        <end position="320"/>
    </location>
</feature>
<dbReference type="Gene3D" id="3.40.1670.10">
    <property type="entry name" value="UbiD C-terminal domain-like"/>
    <property type="match status" value="1"/>
</dbReference>
<dbReference type="OrthoDB" id="9809841at2"/>
<dbReference type="Pfam" id="PF01977">
    <property type="entry name" value="UbiD"/>
    <property type="match status" value="1"/>
</dbReference>
<dbReference type="GO" id="GO:0008694">
    <property type="term" value="F:4-hydroxy-3-polyprenylbenzoate decarboxylase activity"/>
    <property type="evidence" value="ECO:0007669"/>
    <property type="project" value="TreeGrafter"/>
</dbReference>
<name>A0A413FD47_9FIRM</name>
<evidence type="ECO:0000313" key="4">
    <source>
        <dbReference type="EMBL" id="RGX27827.1"/>
    </source>
</evidence>
<dbReference type="GO" id="GO:0005829">
    <property type="term" value="C:cytosol"/>
    <property type="evidence" value="ECO:0007669"/>
    <property type="project" value="TreeGrafter"/>
</dbReference>
<dbReference type="Proteomes" id="UP000283880">
    <property type="component" value="Unassembled WGS sequence"/>
</dbReference>
<organism evidence="4 5">
    <name type="scientific">Enterocloster asparagiformis</name>
    <dbReference type="NCBI Taxonomy" id="333367"/>
    <lineage>
        <taxon>Bacteria</taxon>
        <taxon>Bacillati</taxon>
        <taxon>Bacillota</taxon>
        <taxon>Clostridia</taxon>
        <taxon>Lachnospirales</taxon>
        <taxon>Lachnospiraceae</taxon>
        <taxon>Enterocloster</taxon>
    </lineage>
</organism>
<dbReference type="SUPFAM" id="SSF50475">
    <property type="entry name" value="FMN-binding split barrel"/>
    <property type="match status" value="1"/>
</dbReference>
<reference evidence="4 5" key="1">
    <citation type="submission" date="2018-08" db="EMBL/GenBank/DDBJ databases">
        <title>A genome reference for cultivated species of the human gut microbiota.</title>
        <authorList>
            <person name="Zou Y."/>
            <person name="Xue W."/>
            <person name="Luo G."/>
        </authorList>
    </citation>
    <scope>NUCLEOTIDE SEQUENCE [LARGE SCALE GENOMIC DNA]</scope>
    <source>
        <strain evidence="4 5">AF04-15</strain>
    </source>
</reference>
<evidence type="ECO:0000259" key="3">
    <source>
        <dbReference type="Pfam" id="PF20696"/>
    </source>
</evidence>
<accession>A0A413FD47</accession>
<dbReference type="InterPro" id="IPR002830">
    <property type="entry name" value="UbiD"/>
</dbReference>
<feature type="domain" description="3-octaprenyl-4-hydroxybenzoate carboxy-lyase-like N-terminal" evidence="2">
    <location>
        <begin position="19"/>
        <end position="100"/>
    </location>
</feature>
<evidence type="ECO:0000259" key="1">
    <source>
        <dbReference type="Pfam" id="PF01977"/>
    </source>
</evidence>
<sequence length="505" mass="54863">MMNQINDLRSALELLRNLPGQLAETDVPVDPMAELAGVYRYVGAGGTVMRPTKEGPAMIFNNIKGHPGARIAIGLLASRDRVAALFGCKPQQLSRTLLEAVEHPIPPVLTAKVPPCQQVVHLASDPDFDLRTLIPAPTNTPVDAGPYLTLGMCYATHPDTGESDVTIHRMCILGRDELSIFFTPGIRHIGAMALRAEELGRPLPISISIGVDPVIEISSCFEPPTTPLGFDELSIAGALRGEPVQMCRCLTVEEKAIANAEYVLEGEIIPGVRVTEDCNTHTGYAMPEFPGYTGPSSSECCLIKVKAVTHRENPIMQTCIGPSEEHVSMTGICTEASILAMAEKAMPGKLTNICCPSSGGGKYMAVLQFKKSVPSDEGRQRQAALLAFAAFSELKHVFLVDEDVDCFDMKDVFWAMSTRFQADQDVIAIPGVRCHPLDPSNDPGFSPSIRDHGIACKAIFDCTVPYDQKARFKRAEFLEVDPSRWLEKTAGSPQWQEVKACAQND</sequence>
<dbReference type="Pfam" id="PF20696">
    <property type="entry name" value="UbiD_C"/>
    <property type="match status" value="1"/>
</dbReference>
<feature type="domain" description="3-octaprenyl-4-hydroxybenzoate carboxy-lyase-like C-terminal" evidence="3">
    <location>
        <begin position="329"/>
        <end position="462"/>
    </location>
</feature>
<gene>
    <name evidence="4" type="ORF">DWV29_15935</name>
</gene>
<dbReference type="Pfam" id="PF20695">
    <property type="entry name" value="UbiD_N"/>
    <property type="match status" value="1"/>
</dbReference>
<proteinExistence type="predicted"/>
<dbReference type="EMBL" id="QSBM01000012">
    <property type="protein sequence ID" value="RGX27827.1"/>
    <property type="molecule type" value="Genomic_DNA"/>
</dbReference>
<dbReference type="InterPro" id="IPR049381">
    <property type="entry name" value="UbiD-like_C"/>
</dbReference>
<dbReference type="AlphaFoldDB" id="A0A413FD47"/>
<dbReference type="InterPro" id="IPR049383">
    <property type="entry name" value="UbiD-like_N"/>
</dbReference>
<protein>
    <submittedName>
        <fullName evidence="4">UbiD family decarboxylase</fullName>
    </submittedName>
</protein>
<comment type="caution">
    <text evidence="4">The sequence shown here is derived from an EMBL/GenBank/DDBJ whole genome shotgun (WGS) entry which is preliminary data.</text>
</comment>
<dbReference type="PANTHER" id="PTHR30108:SF17">
    <property type="entry name" value="FERULIC ACID DECARBOXYLASE 1"/>
    <property type="match status" value="1"/>
</dbReference>
<dbReference type="PANTHER" id="PTHR30108">
    <property type="entry name" value="3-OCTAPRENYL-4-HYDROXYBENZOATE CARBOXY-LYASE-RELATED"/>
    <property type="match status" value="1"/>
</dbReference>
<evidence type="ECO:0000313" key="5">
    <source>
        <dbReference type="Proteomes" id="UP000283880"/>
    </source>
</evidence>
<dbReference type="SUPFAM" id="SSF143968">
    <property type="entry name" value="UbiD C-terminal domain-like"/>
    <property type="match status" value="1"/>
</dbReference>